<proteinExistence type="predicted"/>
<sequence length="81" mass="9190">MFSRKRLNRARETADIMPHAVESILKVNEVVEELTLVLHVFLNDNSAVEDMFHCVPPSFESSLLFGHQFISLTFQSIGNDA</sequence>
<evidence type="ECO:0000313" key="1">
    <source>
        <dbReference type="EMBL" id="KAH3789491.1"/>
    </source>
</evidence>
<evidence type="ECO:0000313" key="2">
    <source>
        <dbReference type="Proteomes" id="UP000828390"/>
    </source>
</evidence>
<keyword evidence="2" id="KW-1185">Reference proteome</keyword>
<reference evidence="1" key="1">
    <citation type="journal article" date="2019" name="bioRxiv">
        <title>The Genome of the Zebra Mussel, Dreissena polymorpha: A Resource for Invasive Species Research.</title>
        <authorList>
            <person name="McCartney M.A."/>
            <person name="Auch B."/>
            <person name="Kono T."/>
            <person name="Mallez S."/>
            <person name="Zhang Y."/>
            <person name="Obille A."/>
            <person name="Becker A."/>
            <person name="Abrahante J.E."/>
            <person name="Garbe J."/>
            <person name="Badalamenti J.P."/>
            <person name="Herman A."/>
            <person name="Mangelson H."/>
            <person name="Liachko I."/>
            <person name="Sullivan S."/>
            <person name="Sone E.D."/>
            <person name="Koren S."/>
            <person name="Silverstein K.A.T."/>
            <person name="Beckman K.B."/>
            <person name="Gohl D.M."/>
        </authorList>
    </citation>
    <scope>NUCLEOTIDE SEQUENCE</scope>
    <source>
        <strain evidence="1">Duluth1</strain>
        <tissue evidence="1">Whole animal</tissue>
    </source>
</reference>
<gene>
    <name evidence="1" type="ORF">DPMN_167672</name>
</gene>
<organism evidence="1 2">
    <name type="scientific">Dreissena polymorpha</name>
    <name type="common">Zebra mussel</name>
    <name type="synonym">Mytilus polymorpha</name>
    <dbReference type="NCBI Taxonomy" id="45954"/>
    <lineage>
        <taxon>Eukaryota</taxon>
        <taxon>Metazoa</taxon>
        <taxon>Spiralia</taxon>
        <taxon>Lophotrochozoa</taxon>
        <taxon>Mollusca</taxon>
        <taxon>Bivalvia</taxon>
        <taxon>Autobranchia</taxon>
        <taxon>Heteroconchia</taxon>
        <taxon>Euheterodonta</taxon>
        <taxon>Imparidentia</taxon>
        <taxon>Neoheterodontei</taxon>
        <taxon>Myida</taxon>
        <taxon>Dreissenoidea</taxon>
        <taxon>Dreissenidae</taxon>
        <taxon>Dreissena</taxon>
    </lineage>
</organism>
<dbReference type="Proteomes" id="UP000828390">
    <property type="component" value="Unassembled WGS sequence"/>
</dbReference>
<protein>
    <submittedName>
        <fullName evidence="1">Uncharacterized protein</fullName>
    </submittedName>
</protein>
<comment type="caution">
    <text evidence="1">The sequence shown here is derived from an EMBL/GenBank/DDBJ whole genome shotgun (WGS) entry which is preliminary data.</text>
</comment>
<dbReference type="EMBL" id="JAIWYP010000008">
    <property type="protein sequence ID" value="KAH3789491.1"/>
    <property type="molecule type" value="Genomic_DNA"/>
</dbReference>
<name>A0A9D4F3Q0_DREPO</name>
<accession>A0A9D4F3Q0</accession>
<reference evidence="1" key="2">
    <citation type="submission" date="2020-11" db="EMBL/GenBank/DDBJ databases">
        <authorList>
            <person name="McCartney M.A."/>
            <person name="Auch B."/>
            <person name="Kono T."/>
            <person name="Mallez S."/>
            <person name="Becker A."/>
            <person name="Gohl D.M."/>
            <person name="Silverstein K.A.T."/>
            <person name="Koren S."/>
            <person name="Bechman K.B."/>
            <person name="Herman A."/>
            <person name="Abrahante J.E."/>
            <person name="Garbe J."/>
        </authorList>
    </citation>
    <scope>NUCLEOTIDE SEQUENCE</scope>
    <source>
        <strain evidence="1">Duluth1</strain>
        <tissue evidence="1">Whole animal</tissue>
    </source>
</reference>
<dbReference type="AlphaFoldDB" id="A0A9D4F3Q0"/>